<comment type="caution">
    <text evidence="2">The sequence shown here is derived from an EMBL/GenBank/DDBJ whole genome shotgun (WGS) entry which is preliminary data.</text>
</comment>
<feature type="compositionally biased region" description="Polar residues" evidence="1">
    <location>
        <begin position="65"/>
        <end position="76"/>
    </location>
</feature>
<organism evidence="2 3">
    <name type="scientific">Gibberella nygamai</name>
    <name type="common">Bean root rot disease fungus</name>
    <name type="synonym">Fusarium nygamai</name>
    <dbReference type="NCBI Taxonomy" id="42673"/>
    <lineage>
        <taxon>Eukaryota</taxon>
        <taxon>Fungi</taxon>
        <taxon>Dikarya</taxon>
        <taxon>Ascomycota</taxon>
        <taxon>Pezizomycotina</taxon>
        <taxon>Sordariomycetes</taxon>
        <taxon>Hypocreomycetidae</taxon>
        <taxon>Hypocreales</taxon>
        <taxon>Nectriaceae</taxon>
        <taxon>Fusarium</taxon>
        <taxon>Fusarium fujikuroi species complex</taxon>
    </lineage>
</organism>
<gene>
    <name evidence="2" type="ORF">FNYG_01171</name>
</gene>
<evidence type="ECO:0000256" key="1">
    <source>
        <dbReference type="SAM" id="MobiDB-lite"/>
    </source>
</evidence>
<dbReference type="STRING" id="42673.A0A2K0WV01"/>
<accession>A0A2K0WV01</accession>
<evidence type="ECO:0000313" key="3">
    <source>
        <dbReference type="Proteomes" id="UP000236664"/>
    </source>
</evidence>
<name>A0A2K0WV01_GIBNY</name>
<keyword evidence="3" id="KW-1185">Reference proteome</keyword>
<evidence type="ECO:0000313" key="2">
    <source>
        <dbReference type="EMBL" id="PNP86115.1"/>
    </source>
</evidence>
<proteinExistence type="predicted"/>
<protein>
    <submittedName>
        <fullName evidence="2">Uncharacterized protein</fullName>
    </submittedName>
</protein>
<sequence>MHSCAGAGTGNIRAAKRLRKTLAEVDGLFAGFTHLDEPEPVSRASRSSSRQDDLVLELDSLYNTSLANSAPDSQPDFTDPRNQARENACASDRTVREGMKILWGHLVDVFRDVNLPTINNISAEHHDAQGLRQVGHGQRFVYGPGEYTWIECLGDFGRYRMAIEDDDIRDREVWTGVSRHWYSKAILGSTPWSAMPLSNASCPTATSSNYDSHS</sequence>
<dbReference type="OrthoDB" id="5100145at2759"/>
<dbReference type="EMBL" id="MTQA01000018">
    <property type="protein sequence ID" value="PNP86115.1"/>
    <property type="molecule type" value="Genomic_DNA"/>
</dbReference>
<reference evidence="2 3" key="1">
    <citation type="submission" date="2017-06" db="EMBL/GenBank/DDBJ databases">
        <title>Genome of Fusarium nygamai isolate CS10214.</title>
        <authorList>
            <person name="Gardiner D.M."/>
            <person name="Obanor F."/>
            <person name="Kazan K."/>
        </authorList>
    </citation>
    <scope>NUCLEOTIDE SEQUENCE [LARGE SCALE GENOMIC DNA]</scope>
    <source>
        <strain evidence="2 3">CS10214</strain>
    </source>
</reference>
<dbReference type="AlphaFoldDB" id="A0A2K0WV01"/>
<dbReference type="Proteomes" id="UP000236664">
    <property type="component" value="Unassembled WGS sequence"/>
</dbReference>
<feature type="region of interest" description="Disordered" evidence="1">
    <location>
        <begin position="65"/>
        <end position="90"/>
    </location>
</feature>